<keyword evidence="2" id="KW-1185">Reference proteome</keyword>
<evidence type="ECO:0000313" key="1">
    <source>
        <dbReference type="EMBL" id="MCR6490184.1"/>
    </source>
</evidence>
<comment type="caution">
    <text evidence="1">The sequence shown here is derived from an EMBL/GenBank/DDBJ whole genome shotgun (WGS) entry which is preliminary data.</text>
</comment>
<dbReference type="RefSeq" id="WP_257926750.1">
    <property type="nucleotide sequence ID" value="NZ_JAMXQV010000041.1"/>
</dbReference>
<dbReference type="EMBL" id="JAMXQV010000041">
    <property type="protein sequence ID" value="MCR6490184.1"/>
    <property type="molecule type" value="Genomic_DNA"/>
</dbReference>
<protein>
    <submittedName>
        <fullName evidence="1">Uncharacterized protein</fullName>
    </submittedName>
</protein>
<organism evidence="1 2">
    <name type="scientific">Amycolatopsis iheyensis</name>
    <dbReference type="NCBI Taxonomy" id="2945988"/>
    <lineage>
        <taxon>Bacteria</taxon>
        <taxon>Bacillati</taxon>
        <taxon>Actinomycetota</taxon>
        <taxon>Actinomycetes</taxon>
        <taxon>Pseudonocardiales</taxon>
        <taxon>Pseudonocardiaceae</taxon>
        <taxon>Amycolatopsis</taxon>
    </lineage>
</organism>
<evidence type="ECO:0000313" key="2">
    <source>
        <dbReference type="Proteomes" id="UP001144096"/>
    </source>
</evidence>
<reference evidence="1" key="1">
    <citation type="submission" date="2022-06" db="EMBL/GenBank/DDBJ databases">
        <title>Amycolatopsis iheyaensis sp. nov., a new species of the genus Amycolatopsis isolated from soil in Iheya island, Japan.</title>
        <authorList>
            <person name="Ngamcharungchit C."/>
            <person name="Kanto H."/>
            <person name="Take A."/>
            <person name="Intra B."/>
            <person name="Matsumoto A."/>
            <person name="Panbangred W."/>
            <person name="Inahashi Y."/>
        </authorList>
    </citation>
    <scope>NUCLEOTIDE SEQUENCE</scope>
    <source>
        <strain evidence="1">OK19-0408</strain>
    </source>
</reference>
<dbReference type="AlphaFoldDB" id="A0A9X2NK30"/>
<proteinExistence type="predicted"/>
<sequence length="158" mass="18118">MDSLLEGPRRALYRARRDSSTWPEFAFDAGPAGDRNASARYGLLLALQYDRRPGDLPLLRFVLRQQIDWYRELVANYFPTVFFLAGLLVAEHRRVEDVWLHWEAKELSFDAALGYRDQLLLTPGIAAVREATASDDRLSAHLARVRWTDADVDAWLAD</sequence>
<gene>
    <name evidence="1" type="ORF">M8542_45980</name>
</gene>
<dbReference type="Proteomes" id="UP001144096">
    <property type="component" value="Unassembled WGS sequence"/>
</dbReference>
<accession>A0A9X2NK30</accession>
<name>A0A9X2NK30_9PSEU</name>